<dbReference type="Pfam" id="PF00535">
    <property type="entry name" value="Glycos_transf_2"/>
    <property type="match status" value="1"/>
</dbReference>
<dbReference type="PANTHER" id="PTHR43179">
    <property type="entry name" value="RHAMNOSYLTRANSFERASE WBBL"/>
    <property type="match status" value="1"/>
</dbReference>
<evidence type="ECO:0000259" key="1">
    <source>
        <dbReference type="Pfam" id="PF00535"/>
    </source>
</evidence>
<dbReference type="InterPro" id="IPR001173">
    <property type="entry name" value="Glyco_trans_2-like"/>
</dbReference>
<keyword evidence="3" id="KW-1185">Reference proteome</keyword>
<dbReference type="InterPro" id="IPR029044">
    <property type="entry name" value="Nucleotide-diphossugar_trans"/>
</dbReference>
<dbReference type="Gene3D" id="3.90.550.10">
    <property type="entry name" value="Spore Coat Polysaccharide Biosynthesis Protein SpsA, Chain A"/>
    <property type="match status" value="1"/>
</dbReference>
<dbReference type="EMBL" id="CP071060">
    <property type="protein sequence ID" value="QSI75579.1"/>
    <property type="molecule type" value="Genomic_DNA"/>
</dbReference>
<organism evidence="2 3">
    <name type="scientific">Niveibacterium microcysteis</name>
    <dbReference type="NCBI Taxonomy" id="2811415"/>
    <lineage>
        <taxon>Bacteria</taxon>
        <taxon>Pseudomonadati</taxon>
        <taxon>Pseudomonadota</taxon>
        <taxon>Betaproteobacteria</taxon>
        <taxon>Rhodocyclales</taxon>
        <taxon>Rhodocyclaceae</taxon>
        <taxon>Niveibacterium</taxon>
    </lineage>
</organism>
<sequence>MSTSVNVDGTCSAFSVQQAAGVSRRPTLSVGVVTYRSDESALFATLDSLARAIEHAICAGTLAGAVVNVVDNGATLTGAALSPLHRKEIQAKLVLTQQNLGYGAGQNLAFQDAESDYHLVLNPDVFVSVDALHNAIRWMDAHPSVVLLAPDVCDASGERSFLCRRMPGLLVLLLRGFAPRWVRHVFRRSLAWHEMRDVVDGKSVVWDPPVVGGCFMLFRSASYSALDGFDRRYFLYFEDYDLSLRAASQGRIAYVPDVRISHAGGGASRKGLRHILMFGRSALTFFRLHGWRV</sequence>
<dbReference type="Proteomes" id="UP000663570">
    <property type="component" value="Chromosome"/>
</dbReference>
<dbReference type="SUPFAM" id="SSF53448">
    <property type="entry name" value="Nucleotide-diphospho-sugar transferases"/>
    <property type="match status" value="1"/>
</dbReference>
<evidence type="ECO:0000313" key="2">
    <source>
        <dbReference type="EMBL" id="QSI75579.1"/>
    </source>
</evidence>
<proteinExistence type="predicted"/>
<evidence type="ECO:0000313" key="3">
    <source>
        <dbReference type="Proteomes" id="UP000663570"/>
    </source>
</evidence>
<dbReference type="RefSeq" id="WP_206253262.1">
    <property type="nucleotide sequence ID" value="NZ_CP071060.1"/>
</dbReference>
<protein>
    <submittedName>
        <fullName evidence="2">Glycosyltransferase</fullName>
    </submittedName>
</protein>
<accession>A0ABX7M1D8</accession>
<gene>
    <name evidence="2" type="ORF">JY500_13875</name>
</gene>
<reference evidence="2 3" key="1">
    <citation type="submission" date="2021-02" db="EMBL/GenBank/DDBJ databases">
        <title>Niveibacterium changnyeongensis HC41.</title>
        <authorList>
            <person name="Kang M."/>
        </authorList>
    </citation>
    <scope>NUCLEOTIDE SEQUENCE [LARGE SCALE GENOMIC DNA]</scope>
    <source>
        <strain evidence="2 3">HC41</strain>
    </source>
</reference>
<feature type="domain" description="Glycosyltransferase 2-like" evidence="1">
    <location>
        <begin position="29"/>
        <end position="187"/>
    </location>
</feature>
<dbReference type="PANTHER" id="PTHR43179:SF10">
    <property type="entry name" value="GLYCOSYL TRANSFERASE"/>
    <property type="match status" value="1"/>
</dbReference>
<name>A0ABX7M1D8_9RHOO</name>